<evidence type="ECO:0000259" key="1">
    <source>
        <dbReference type="SMART" id="SM00587"/>
    </source>
</evidence>
<protein>
    <submittedName>
        <fullName evidence="3">Uncharacterized protein LOC117574278 isoform X1</fullName>
    </submittedName>
</protein>
<keyword evidence="2" id="KW-1185">Reference proteome</keyword>
<sequence length="433" mass="50274">MPDNSNKFCESNSNDIRIKIPAWINMAYFKKLLKRELSDFRKILNLSIIPATPPGESDGDCSTSSATSTSLLMRIIIDIEIKDGFTQQKSYIMKTMVANAEGIGFINTLNIFPKEKQMYELIIPQLEQLYHQHGKAVSFAPKCHLAENVNGRISMVLEDLRPKKFCNINRLKGFHQKQMHRVLQKLAEFHAASAVWYQHNGPYPEDFQRIYLPANYQRSMSYQVRVQSYKNAMATWGFTNPDQYASRIPTAERFVQSAARCFNCEPQEFKVLNHGDLWSGNILLNTTLACDIKDLRFVDFQRCRWGSPAQDLWELIICSAHHSLRIKQFDYFVRIYHTHLVQCLKLLNYSKPLPLLKELHMSMIKHGFWGYYTTFTHLVFILLPVDKEINLPKLMLPGEEGDRVRAKAYTNPLYVRAALSILPFLHRRGLLEF</sequence>
<dbReference type="PANTHER" id="PTHR11012:SF6">
    <property type="entry name" value="CHK DOMAIN OV1-RELATED"/>
    <property type="match status" value="1"/>
</dbReference>
<dbReference type="GeneID" id="117574278"/>
<dbReference type="Proteomes" id="UP000515160">
    <property type="component" value="Chromosome 2R"/>
</dbReference>
<dbReference type="InterPro" id="IPR004119">
    <property type="entry name" value="EcKL"/>
</dbReference>
<gene>
    <name evidence="3" type="primary">LOC117574278</name>
</gene>
<dbReference type="Gene3D" id="3.90.1200.10">
    <property type="match status" value="1"/>
</dbReference>
<name>A0A6P8XRH8_DROAB</name>
<dbReference type="OrthoDB" id="191037at2759"/>
<dbReference type="AlphaFoldDB" id="A0A6P8XRH8"/>
<dbReference type="Pfam" id="PF02958">
    <property type="entry name" value="EcKL"/>
    <property type="match status" value="1"/>
</dbReference>
<reference evidence="3" key="1">
    <citation type="submission" date="2025-08" db="UniProtKB">
        <authorList>
            <consortium name="RefSeq"/>
        </authorList>
    </citation>
    <scope>IDENTIFICATION</scope>
    <source>
        <strain evidence="3">15112-1751.03</strain>
        <tissue evidence="3">Whole Adult</tissue>
    </source>
</reference>
<dbReference type="SUPFAM" id="SSF56112">
    <property type="entry name" value="Protein kinase-like (PK-like)"/>
    <property type="match status" value="1"/>
</dbReference>
<organism evidence="2 3">
    <name type="scientific">Drosophila albomicans</name>
    <name type="common">Fruit fly</name>
    <dbReference type="NCBI Taxonomy" id="7291"/>
    <lineage>
        <taxon>Eukaryota</taxon>
        <taxon>Metazoa</taxon>
        <taxon>Ecdysozoa</taxon>
        <taxon>Arthropoda</taxon>
        <taxon>Hexapoda</taxon>
        <taxon>Insecta</taxon>
        <taxon>Pterygota</taxon>
        <taxon>Neoptera</taxon>
        <taxon>Endopterygota</taxon>
        <taxon>Diptera</taxon>
        <taxon>Brachycera</taxon>
        <taxon>Muscomorpha</taxon>
        <taxon>Ephydroidea</taxon>
        <taxon>Drosophilidae</taxon>
        <taxon>Drosophila</taxon>
    </lineage>
</organism>
<evidence type="ECO:0000313" key="2">
    <source>
        <dbReference type="Proteomes" id="UP000515160"/>
    </source>
</evidence>
<proteinExistence type="predicted"/>
<dbReference type="SMART" id="SM00587">
    <property type="entry name" value="CHK"/>
    <property type="match status" value="1"/>
</dbReference>
<accession>A0A6P8XRH8</accession>
<feature type="domain" description="CHK kinase-like" evidence="1">
    <location>
        <begin position="155"/>
        <end position="346"/>
    </location>
</feature>
<dbReference type="PANTHER" id="PTHR11012">
    <property type="entry name" value="PROTEIN KINASE-LIKE DOMAIN-CONTAINING"/>
    <property type="match status" value="1"/>
</dbReference>
<evidence type="ECO:0000313" key="3">
    <source>
        <dbReference type="RefSeq" id="XP_034113920.2"/>
    </source>
</evidence>
<dbReference type="InterPro" id="IPR015897">
    <property type="entry name" value="CHK_kinase-like"/>
</dbReference>
<dbReference type="InterPro" id="IPR011009">
    <property type="entry name" value="Kinase-like_dom_sf"/>
</dbReference>
<dbReference type="RefSeq" id="XP_034113920.2">
    <property type="nucleotide sequence ID" value="XM_034258029.2"/>
</dbReference>